<evidence type="ECO:0000313" key="4">
    <source>
        <dbReference type="Proteomes" id="UP000254848"/>
    </source>
</evidence>
<dbReference type="EMBL" id="QRAP01000001">
    <property type="protein sequence ID" value="RDK96806.1"/>
    <property type="molecule type" value="Genomic_DNA"/>
</dbReference>
<protein>
    <submittedName>
        <fullName evidence="3">FaeA-like protein</fullName>
    </submittedName>
</protein>
<organism evidence="3 4">
    <name type="scientific">Enterobacillus tribolii</name>
    <dbReference type="NCBI Taxonomy" id="1487935"/>
    <lineage>
        <taxon>Bacteria</taxon>
        <taxon>Pseudomonadati</taxon>
        <taxon>Pseudomonadota</taxon>
        <taxon>Gammaproteobacteria</taxon>
        <taxon>Enterobacterales</taxon>
        <taxon>Hafniaceae</taxon>
        <taxon>Enterobacillus</taxon>
    </lineage>
</organism>
<evidence type="ECO:0000256" key="2">
    <source>
        <dbReference type="ARBA" id="ARBA00023163"/>
    </source>
</evidence>
<proteinExistence type="predicted"/>
<dbReference type="InterPro" id="IPR006793">
    <property type="entry name" value="FaeA"/>
</dbReference>
<name>A0A370R303_9GAMM</name>
<accession>A0A370R303</accession>
<gene>
    <name evidence="3" type="ORF">C8D90_101242</name>
</gene>
<dbReference type="AlphaFoldDB" id="A0A370R303"/>
<keyword evidence="1" id="KW-0805">Transcription regulation</keyword>
<keyword evidence="4" id="KW-1185">Reference proteome</keyword>
<dbReference type="Pfam" id="PF04703">
    <property type="entry name" value="FaeA"/>
    <property type="match status" value="1"/>
</dbReference>
<comment type="caution">
    <text evidence="3">The sequence shown here is derived from an EMBL/GenBank/DDBJ whole genome shotgun (WGS) entry which is preliminary data.</text>
</comment>
<keyword evidence="2" id="KW-0804">Transcription</keyword>
<dbReference type="Gene3D" id="1.10.10.10">
    <property type="entry name" value="Winged helix-like DNA-binding domain superfamily/Winged helix DNA-binding domain"/>
    <property type="match status" value="1"/>
</dbReference>
<dbReference type="InterPro" id="IPR036390">
    <property type="entry name" value="WH_DNA-bd_sf"/>
</dbReference>
<dbReference type="OrthoDB" id="6631767at2"/>
<dbReference type="SUPFAM" id="SSF46785">
    <property type="entry name" value="Winged helix' DNA-binding domain"/>
    <property type="match status" value="1"/>
</dbReference>
<dbReference type="InterPro" id="IPR036388">
    <property type="entry name" value="WH-like_DNA-bd_sf"/>
</dbReference>
<evidence type="ECO:0000256" key="1">
    <source>
        <dbReference type="ARBA" id="ARBA00023015"/>
    </source>
</evidence>
<evidence type="ECO:0000313" key="3">
    <source>
        <dbReference type="EMBL" id="RDK96806.1"/>
    </source>
</evidence>
<reference evidence="3 4" key="1">
    <citation type="submission" date="2018-07" db="EMBL/GenBank/DDBJ databases">
        <title>Genomic Encyclopedia of Type Strains, Phase IV (KMG-IV): sequencing the most valuable type-strain genomes for metagenomic binning, comparative biology and taxonomic classification.</title>
        <authorList>
            <person name="Goeker M."/>
        </authorList>
    </citation>
    <scope>NUCLEOTIDE SEQUENCE [LARGE SCALE GENOMIC DNA]</scope>
    <source>
        <strain evidence="3 4">DSM 103736</strain>
    </source>
</reference>
<dbReference type="GO" id="GO:0006355">
    <property type="term" value="P:regulation of DNA-templated transcription"/>
    <property type="evidence" value="ECO:0007669"/>
    <property type="project" value="InterPro"/>
</dbReference>
<dbReference type="Proteomes" id="UP000254848">
    <property type="component" value="Unassembled WGS sequence"/>
</dbReference>
<dbReference type="RefSeq" id="WP_115456595.1">
    <property type="nucleotide sequence ID" value="NZ_QRAP01000001.1"/>
</dbReference>
<sequence length="71" mass="8095">MNVKSEVKFWLQQQHTDNPDTYFTTAEIALPCNLSVYQARYYLLGLASEGCVEKKEFGKGKPILWRLTPAG</sequence>